<sequence length="222" mass="26049">MPLNIQPKLLRFLETGEVRRLGGNQFHSLDVRVIAATNKNLFEMSKKGMFREDLYYRLNIMPMRIPPLRERPEDIEPLIMFFLNIYNKKFDMNVSIPKKYIEMLKKYSWPGNVRELKNIVQRYTITNGKSMASTFKYLCEDNKCENFVDDACDKPVKIKDENGKVISFNSYMDFHEAEYLRELLGITNGNVSMMAAHTGMHISGIYRKLNKYGLMAKKYNQS</sequence>
<dbReference type="Pfam" id="PF25601">
    <property type="entry name" value="AAA_lid_14"/>
    <property type="match status" value="1"/>
</dbReference>
<reference evidence="6" key="1">
    <citation type="submission" date="2019-08" db="EMBL/GenBank/DDBJ databases">
        <authorList>
            <person name="Kucharzyk K."/>
            <person name="Murdoch R.W."/>
            <person name="Higgins S."/>
            <person name="Loffler F."/>
        </authorList>
    </citation>
    <scope>NUCLEOTIDE SEQUENCE</scope>
</reference>
<keyword evidence="2" id="KW-0067">ATP-binding</keyword>
<accession>A0A644ZLZ4</accession>
<dbReference type="SUPFAM" id="SSF52540">
    <property type="entry name" value="P-loop containing nucleoside triphosphate hydrolases"/>
    <property type="match status" value="1"/>
</dbReference>
<dbReference type="AlphaFoldDB" id="A0A644ZLZ4"/>
<dbReference type="Pfam" id="PF00158">
    <property type="entry name" value="Sigma54_activat"/>
    <property type="match status" value="1"/>
</dbReference>
<dbReference type="GO" id="GO:0005524">
    <property type="term" value="F:ATP binding"/>
    <property type="evidence" value="ECO:0007669"/>
    <property type="project" value="UniProtKB-KW"/>
</dbReference>
<dbReference type="InterPro" id="IPR009057">
    <property type="entry name" value="Homeodomain-like_sf"/>
</dbReference>
<comment type="caution">
    <text evidence="6">The sequence shown here is derived from an EMBL/GenBank/DDBJ whole genome shotgun (WGS) entry which is preliminary data.</text>
</comment>
<dbReference type="InterPro" id="IPR058031">
    <property type="entry name" value="AAA_lid_NorR"/>
</dbReference>
<dbReference type="InterPro" id="IPR025944">
    <property type="entry name" value="Sigma_54_int_dom_CS"/>
</dbReference>
<dbReference type="InterPro" id="IPR027417">
    <property type="entry name" value="P-loop_NTPase"/>
</dbReference>
<evidence type="ECO:0000256" key="2">
    <source>
        <dbReference type="ARBA" id="ARBA00022840"/>
    </source>
</evidence>
<dbReference type="InterPro" id="IPR002078">
    <property type="entry name" value="Sigma_54_int"/>
</dbReference>
<gene>
    <name evidence="6" type="primary">vnfA_4</name>
    <name evidence="6" type="ORF">SDC9_87479</name>
</gene>
<dbReference type="GO" id="GO:0006355">
    <property type="term" value="P:regulation of DNA-templated transcription"/>
    <property type="evidence" value="ECO:0007669"/>
    <property type="project" value="InterPro"/>
</dbReference>
<evidence type="ECO:0000256" key="4">
    <source>
        <dbReference type="ARBA" id="ARBA00023163"/>
    </source>
</evidence>
<dbReference type="EMBL" id="VSSQ01009141">
    <property type="protein sequence ID" value="MPM40831.1"/>
    <property type="molecule type" value="Genomic_DNA"/>
</dbReference>
<dbReference type="SUPFAM" id="SSF46689">
    <property type="entry name" value="Homeodomain-like"/>
    <property type="match status" value="1"/>
</dbReference>
<feature type="domain" description="Sigma-54 factor interaction" evidence="5">
    <location>
        <begin position="1"/>
        <end position="125"/>
    </location>
</feature>
<dbReference type="Gene3D" id="1.10.8.60">
    <property type="match status" value="1"/>
</dbReference>
<name>A0A644ZLZ4_9ZZZZ</name>
<evidence type="ECO:0000256" key="1">
    <source>
        <dbReference type="ARBA" id="ARBA00022741"/>
    </source>
</evidence>
<keyword evidence="4" id="KW-0804">Transcription</keyword>
<protein>
    <submittedName>
        <fullName evidence="6">Nitrogen fixation protein VnfA</fullName>
    </submittedName>
</protein>
<keyword evidence="1" id="KW-0547">Nucleotide-binding</keyword>
<dbReference type="PROSITE" id="PS00688">
    <property type="entry name" value="SIGMA54_INTERACT_3"/>
    <property type="match status" value="1"/>
</dbReference>
<organism evidence="6">
    <name type="scientific">bioreactor metagenome</name>
    <dbReference type="NCBI Taxonomy" id="1076179"/>
    <lineage>
        <taxon>unclassified sequences</taxon>
        <taxon>metagenomes</taxon>
        <taxon>ecological metagenomes</taxon>
    </lineage>
</organism>
<dbReference type="PROSITE" id="PS50045">
    <property type="entry name" value="SIGMA54_INTERACT_4"/>
    <property type="match status" value="1"/>
</dbReference>
<evidence type="ECO:0000259" key="5">
    <source>
        <dbReference type="PROSITE" id="PS50045"/>
    </source>
</evidence>
<proteinExistence type="predicted"/>
<dbReference type="Gene3D" id="1.10.10.60">
    <property type="entry name" value="Homeodomain-like"/>
    <property type="match status" value="1"/>
</dbReference>
<dbReference type="PANTHER" id="PTHR32071">
    <property type="entry name" value="TRANSCRIPTIONAL REGULATORY PROTEIN"/>
    <property type="match status" value="1"/>
</dbReference>
<keyword evidence="3" id="KW-0805">Transcription regulation</keyword>
<evidence type="ECO:0000256" key="3">
    <source>
        <dbReference type="ARBA" id="ARBA00023015"/>
    </source>
</evidence>
<dbReference type="Gene3D" id="3.40.50.300">
    <property type="entry name" value="P-loop containing nucleotide triphosphate hydrolases"/>
    <property type="match status" value="1"/>
</dbReference>
<evidence type="ECO:0000313" key="6">
    <source>
        <dbReference type="EMBL" id="MPM40831.1"/>
    </source>
</evidence>